<keyword evidence="1" id="KW-0378">Hydrolase</keyword>
<evidence type="ECO:0000313" key="2">
    <source>
        <dbReference type="Proteomes" id="UP000293347"/>
    </source>
</evidence>
<reference evidence="1 2" key="1">
    <citation type="submission" date="2019-02" db="EMBL/GenBank/DDBJ databases">
        <title>Pedobacter sp. RP-1-14 sp. nov., isolated from Arctic soil.</title>
        <authorList>
            <person name="Dahal R.H."/>
        </authorList>
    </citation>
    <scope>NUCLEOTIDE SEQUENCE [LARGE SCALE GENOMIC DNA]</scope>
    <source>
        <strain evidence="1 2">RP-1-14</strain>
    </source>
</reference>
<dbReference type="PANTHER" id="PTHR11203:SF49">
    <property type="entry name" value="BLL1145 PROTEIN"/>
    <property type="match status" value="1"/>
</dbReference>
<dbReference type="SUPFAM" id="SSF56281">
    <property type="entry name" value="Metallo-hydrolase/oxidoreductase"/>
    <property type="match status" value="1"/>
</dbReference>
<comment type="caution">
    <text evidence="1">The sequence shown here is derived from an EMBL/GenBank/DDBJ whole genome shotgun (WGS) entry which is preliminary data.</text>
</comment>
<keyword evidence="1" id="KW-0269">Exonuclease</keyword>
<dbReference type="GO" id="GO:0016874">
    <property type="term" value="F:ligase activity"/>
    <property type="evidence" value="ECO:0007669"/>
    <property type="project" value="UniProtKB-KW"/>
</dbReference>
<name>A0A4R0NCX3_9SPHI</name>
<dbReference type="GO" id="GO:0004527">
    <property type="term" value="F:exonuclease activity"/>
    <property type="evidence" value="ECO:0007669"/>
    <property type="project" value="UniProtKB-KW"/>
</dbReference>
<dbReference type="Proteomes" id="UP000293347">
    <property type="component" value="Unassembled WGS sequence"/>
</dbReference>
<dbReference type="EC" id="3.1.-.-" evidence="1"/>
<keyword evidence="1" id="KW-0436">Ligase</keyword>
<evidence type="ECO:0000313" key="1">
    <source>
        <dbReference type="EMBL" id="TCC98191.1"/>
    </source>
</evidence>
<dbReference type="EMBL" id="SJSL01000007">
    <property type="protein sequence ID" value="TCC98191.1"/>
    <property type="molecule type" value="Genomic_DNA"/>
</dbReference>
<proteinExistence type="predicted"/>
<dbReference type="RefSeq" id="WP_131597566.1">
    <property type="nucleotide sequence ID" value="NZ_SJSL01000007.1"/>
</dbReference>
<organism evidence="1 2">
    <name type="scientific">Pedobacter psychroterrae</name>
    <dbReference type="NCBI Taxonomy" id="2530453"/>
    <lineage>
        <taxon>Bacteria</taxon>
        <taxon>Pseudomonadati</taxon>
        <taxon>Bacteroidota</taxon>
        <taxon>Sphingobacteriia</taxon>
        <taxon>Sphingobacteriales</taxon>
        <taxon>Sphingobacteriaceae</taxon>
        <taxon>Pedobacter</taxon>
    </lineage>
</organism>
<dbReference type="OrthoDB" id="9803916at2"/>
<keyword evidence="2" id="KW-1185">Reference proteome</keyword>
<dbReference type="InterPro" id="IPR036866">
    <property type="entry name" value="RibonucZ/Hydroxyglut_hydro"/>
</dbReference>
<keyword evidence="1" id="KW-0540">Nuclease</keyword>
<sequence length="336" mass="37446">MALITFTNKGIYCKQGDFYIDPWKPLNLAVTTHGHADHVKWGNNAYLCHTLTKPVLDQRLGEGLKIETLPYDKEISINGVKISFFPAGHVIGSSQVRLEYKGEVCVISGDYKTENDGISTPFEPVKCHTFVSESTFGLPIYKWQPQETVFERIKDWISGNHDNNKTSVLIAYSLGKAQRLINGLAGYSDIYVHNSIANLNERFIAAGVNLPETHRITADIKKETLQRGIVIVPPALAEGRWIKNLNHAATGICSGWMQVRAGRRWRSADAGFAMSDHADWPGLLSAIKATEAEKVYVTHGYTATFSKYLNEIGIASEEVKTQYGNDEEDEKLEEVA</sequence>
<dbReference type="NCBIfam" id="TIGR04122">
    <property type="entry name" value="Xnuc_lig_assoc"/>
    <property type="match status" value="1"/>
</dbReference>
<dbReference type="AlphaFoldDB" id="A0A4R0NCX3"/>
<dbReference type="GO" id="GO:0004521">
    <property type="term" value="F:RNA endonuclease activity"/>
    <property type="evidence" value="ECO:0007669"/>
    <property type="project" value="TreeGrafter"/>
</dbReference>
<dbReference type="PANTHER" id="PTHR11203">
    <property type="entry name" value="CLEAVAGE AND POLYADENYLATION SPECIFICITY FACTOR FAMILY MEMBER"/>
    <property type="match status" value="1"/>
</dbReference>
<protein>
    <submittedName>
        <fullName evidence="1">Ligase-associated DNA damage response exonuclease</fullName>
        <ecNumber evidence="1">3.1.-.-</ecNumber>
    </submittedName>
</protein>
<accession>A0A4R0NCX3</accession>
<gene>
    <name evidence="1" type="ORF">EZ437_18525</name>
</gene>
<dbReference type="Gene3D" id="3.60.15.10">
    <property type="entry name" value="Ribonuclease Z/Hydroxyacylglutathione hydrolase-like"/>
    <property type="match status" value="1"/>
</dbReference>
<dbReference type="InterPro" id="IPR050698">
    <property type="entry name" value="MBL"/>
</dbReference>
<dbReference type="InterPro" id="IPR026360">
    <property type="entry name" value="Xnuc_lig_assoc"/>
</dbReference>